<name>A0A4C2A6M3_EUMVA</name>
<dbReference type="AlphaFoldDB" id="A0A4C2A6M3"/>
<comment type="caution">
    <text evidence="1">The sequence shown here is derived from an EMBL/GenBank/DDBJ whole genome shotgun (WGS) entry which is preliminary data.</text>
</comment>
<accession>A0A4C2A6M3</accession>
<reference evidence="1 2" key="1">
    <citation type="journal article" date="2019" name="Commun. Biol.">
        <title>The bagworm genome reveals a unique fibroin gene that provides high tensile strength.</title>
        <authorList>
            <person name="Kono N."/>
            <person name="Nakamura H."/>
            <person name="Ohtoshi R."/>
            <person name="Tomita M."/>
            <person name="Numata K."/>
            <person name="Arakawa K."/>
        </authorList>
    </citation>
    <scope>NUCLEOTIDE SEQUENCE [LARGE SCALE GENOMIC DNA]</scope>
</reference>
<protein>
    <submittedName>
        <fullName evidence="1">Uncharacterized protein</fullName>
    </submittedName>
</protein>
<dbReference type="EMBL" id="BGZK01002689">
    <property type="protein sequence ID" value="GBP95840.1"/>
    <property type="molecule type" value="Genomic_DNA"/>
</dbReference>
<gene>
    <name evidence="1" type="ORF">EVAR_65496_1</name>
</gene>
<sequence>MEFHIPDMNLGIAYGWTTATLKRNPTCVPHGLGVATCYAVRIEPLNYGRGLRRPTRWIVINRRPSLQSAGFRHPADFLGYCSPPPPEQSSQISAPKCSLQTLIIPTLREVPKHRTECLVYVRFPVHSKPINFMSET</sequence>
<dbReference type="Proteomes" id="UP000299102">
    <property type="component" value="Unassembled WGS sequence"/>
</dbReference>
<keyword evidence="2" id="KW-1185">Reference proteome</keyword>
<organism evidence="1 2">
    <name type="scientific">Eumeta variegata</name>
    <name type="common">Bagworm moth</name>
    <name type="synonym">Eumeta japonica</name>
    <dbReference type="NCBI Taxonomy" id="151549"/>
    <lineage>
        <taxon>Eukaryota</taxon>
        <taxon>Metazoa</taxon>
        <taxon>Ecdysozoa</taxon>
        <taxon>Arthropoda</taxon>
        <taxon>Hexapoda</taxon>
        <taxon>Insecta</taxon>
        <taxon>Pterygota</taxon>
        <taxon>Neoptera</taxon>
        <taxon>Endopterygota</taxon>
        <taxon>Lepidoptera</taxon>
        <taxon>Glossata</taxon>
        <taxon>Ditrysia</taxon>
        <taxon>Tineoidea</taxon>
        <taxon>Psychidae</taxon>
        <taxon>Oiketicinae</taxon>
        <taxon>Eumeta</taxon>
    </lineage>
</organism>
<evidence type="ECO:0000313" key="1">
    <source>
        <dbReference type="EMBL" id="GBP95840.1"/>
    </source>
</evidence>
<proteinExistence type="predicted"/>
<evidence type="ECO:0000313" key="2">
    <source>
        <dbReference type="Proteomes" id="UP000299102"/>
    </source>
</evidence>